<geneLocation type="plasmid" evidence="2 3">
    <name>pBIND01</name>
</geneLocation>
<organism evidence="2 3">
    <name type="scientific">Beijerinckia indica subsp. indica (strain ATCC 9039 / DSM 1715 / NCIMB 8712)</name>
    <dbReference type="NCBI Taxonomy" id="395963"/>
    <lineage>
        <taxon>Bacteria</taxon>
        <taxon>Pseudomonadati</taxon>
        <taxon>Pseudomonadota</taxon>
        <taxon>Alphaproteobacteria</taxon>
        <taxon>Hyphomicrobiales</taxon>
        <taxon>Beijerinckiaceae</taxon>
        <taxon>Beijerinckia</taxon>
    </lineage>
</organism>
<feature type="compositionally biased region" description="Basic and acidic residues" evidence="1">
    <location>
        <begin position="1"/>
        <end position="18"/>
    </location>
</feature>
<proteinExistence type="predicted"/>
<keyword evidence="2" id="KW-0614">Plasmid</keyword>
<dbReference type="HOGENOM" id="CLU_1933924_0_0_5"/>
<keyword evidence="3" id="KW-1185">Reference proteome</keyword>
<feature type="region of interest" description="Disordered" evidence="1">
    <location>
        <begin position="1"/>
        <end position="24"/>
    </location>
</feature>
<dbReference type="EMBL" id="CP001017">
    <property type="protein sequence ID" value="ACB97284.1"/>
    <property type="molecule type" value="Genomic_DNA"/>
</dbReference>
<reference evidence="2 3" key="1">
    <citation type="submission" date="2008-03" db="EMBL/GenBank/DDBJ databases">
        <title>Complete sequence of plasmid1 of Beijerinckia indica subsp. indica ATCC 9039.</title>
        <authorList>
            <consortium name="US DOE Joint Genome Institute"/>
            <person name="Copeland A."/>
            <person name="Lucas S."/>
            <person name="Lapidus A."/>
            <person name="Glavina del Rio T."/>
            <person name="Dalin E."/>
            <person name="Tice H."/>
            <person name="Bruce D."/>
            <person name="Goodwin L."/>
            <person name="Pitluck S."/>
            <person name="LaButti K."/>
            <person name="Schmutz J."/>
            <person name="Larimer F."/>
            <person name="Land M."/>
            <person name="Hauser L."/>
            <person name="Kyrpides N."/>
            <person name="Mikhailova N."/>
            <person name="Dunfield P.F."/>
            <person name="Dedysh S.N."/>
            <person name="Liesack W."/>
            <person name="Saw J.H."/>
            <person name="Alam M."/>
            <person name="Chen Y."/>
            <person name="Murrell J.C."/>
            <person name="Richardson P."/>
        </authorList>
    </citation>
    <scope>NUCLEOTIDE SEQUENCE [LARGE SCALE GENOMIC DNA]</scope>
    <source>
        <strain evidence="3">ATCC 9039 / DSM 1715 / NCIMB 8712</strain>
        <plasmid evidence="2 3">pBIND01</plasmid>
    </source>
</reference>
<dbReference type="RefSeq" id="WP_012382897.1">
    <property type="nucleotide sequence ID" value="NC_010580.1"/>
</dbReference>
<dbReference type="Proteomes" id="UP000001695">
    <property type="component" value="Plasmid pBIND01"/>
</dbReference>
<dbReference type="KEGG" id="bid:Bind_3733"/>
<evidence type="ECO:0000313" key="3">
    <source>
        <dbReference type="Proteomes" id="UP000001695"/>
    </source>
</evidence>
<accession>B2IL84</accession>
<name>B2IL84_BEII9</name>
<protein>
    <submittedName>
        <fullName evidence="2">Uncharacterized protein</fullName>
    </submittedName>
</protein>
<dbReference type="OrthoDB" id="7549697at2"/>
<sequence length="130" mass="15138">MSAVKKPLDRGQSHKRDILPLPLPPAPQYLGTWSWRDPQPGETIRQWRDRADRLRAELEGRAANWCAPGQRVRIVHDPRTFEPWIEERIGTIIKRCGEPFTDYARVAIDLIGRETKVRLHLLPLETIEPF</sequence>
<dbReference type="AlphaFoldDB" id="B2IL84"/>
<gene>
    <name evidence="2" type="ordered locus">Bind_3733</name>
</gene>
<evidence type="ECO:0000256" key="1">
    <source>
        <dbReference type="SAM" id="MobiDB-lite"/>
    </source>
</evidence>
<evidence type="ECO:0000313" key="2">
    <source>
        <dbReference type="EMBL" id="ACB97284.1"/>
    </source>
</evidence>